<keyword evidence="3" id="KW-0227">DNA damage</keyword>
<dbReference type="PANTHER" id="PTHR31290">
    <property type="entry name" value="UV-DAMAGE ENDONUCLEASE"/>
    <property type="match status" value="1"/>
</dbReference>
<keyword evidence="1" id="KW-0540">Nuclease</keyword>
<sequence length="340" mass="36976">MDAPRIGYCCTFVSPSGDEAEQRARNFRGPTIASIVRLGAAAPEKLEAVIAENLDILDRQIATVAALPALERLFRIQSGFLIGWSHPALAAGWTPTLRGEVERRLARAGAAARAADVRLSMHPAQHAILATTRPEALDNALRDIAEHTEIFAMLGYSGWHPHGACINIHGGAGSVGVDGLRAGLDRVPQAALNLLSIENDETSFGLDDLLRVGERVAILIDFHHHWIHSRGEWLQPGDPRVSALQASWNGVRPLAHISVSRENVIPGHCPDTLPDFPALFDSGHKAGHLRGHSDMMWNRAVNDLMRAHLSWCDIEVEAKAKNLASRQLADHCRAAEVHPA</sequence>
<keyword evidence="5" id="KW-0378">Hydrolase</keyword>
<proteinExistence type="predicted"/>
<evidence type="ECO:0000256" key="1">
    <source>
        <dbReference type="ARBA" id="ARBA00022722"/>
    </source>
</evidence>
<evidence type="ECO:0000256" key="3">
    <source>
        <dbReference type="ARBA" id="ARBA00022763"/>
    </source>
</evidence>
<name>A0A7G9SIP4_9SPHN</name>
<dbReference type="PANTHER" id="PTHR31290:SF5">
    <property type="entry name" value="UV-DAMAGE ENDONUCLEASE"/>
    <property type="match status" value="1"/>
</dbReference>
<evidence type="ECO:0000256" key="6">
    <source>
        <dbReference type="ARBA" id="ARBA00023204"/>
    </source>
</evidence>
<evidence type="ECO:0000313" key="7">
    <source>
        <dbReference type="EMBL" id="QNN67719.1"/>
    </source>
</evidence>
<evidence type="ECO:0000256" key="5">
    <source>
        <dbReference type="ARBA" id="ARBA00022801"/>
    </source>
</evidence>
<dbReference type="GO" id="GO:0004519">
    <property type="term" value="F:endonuclease activity"/>
    <property type="evidence" value="ECO:0007669"/>
    <property type="project" value="UniProtKB-KW"/>
</dbReference>
<gene>
    <name evidence="7" type="ORF">H9L13_01900</name>
</gene>
<evidence type="ECO:0000256" key="4">
    <source>
        <dbReference type="ARBA" id="ARBA00022769"/>
    </source>
</evidence>
<dbReference type="AlphaFoldDB" id="A0A7G9SIP4"/>
<dbReference type="GO" id="GO:0006289">
    <property type="term" value="P:nucleotide-excision repair"/>
    <property type="evidence" value="ECO:0007669"/>
    <property type="project" value="InterPro"/>
</dbReference>
<organism evidence="7 8">
    <name type="scientific">Sphingomonas lutea</name>
    <dbReference type="NCBI Taxonomy" id="1045317"/>
    <lineage>
        <taxon>Bacteria</taxon>
        <taxon>Pseudomonadati</taxon>
        <taxon>Pseudomonadota</taxon>
        <taxon>Alphaproteobacteria</taxon>
        <taxon>Sphingomonadales</taxon>
        <taxon>Sphingomonadaceae</taxon>
        <taxon>Sphingomonas</taxon>
    </lineage>
</organism>
<keyword evidence="2 7" id="KW-0255">Endonuclease</keyword>
<protein>
    <submittedName>
        <fullName evidence="7">UV damage endonuclease UvsE</fullName>
    </submittedName>
</protein>
<dbReference type="Proteomes" id="UP000515971">
    <property type="component" value="Chromosome"/>
</dbReference>
<dbReference type="GO" id="GO:0009411">
    <property type="term" value="P:response to UV"/>
    <property type="evidence" value="ECO:0007669"/>
    <property type="project" value="InterPro"/>
</dbReference>
<dbReference type="SUPFAM" id="SSF51658">
    <property type="entry name" value="Xylose isomerase-like"/>
    <property type="match status" value="1"/>
</dbReference>
<dbReference type="GO" id="GO:0016787">
    <property type="term" value="F:hydrolase activity"/>
    <property type="evidence" value="ECO:0007669"/>
    <property type="project" value="UniProtKB-KW"/>
</dbReference>
<accession>A0A7G9SIP4</accession>
<dbReference type="KEGG" id="slut:H9L13_01900"/>
<evidence type="ECO:0000313" key="8">
    <source>
        <dbReference type="Proteomes" id="UP000515971"/>
    </source>
</evidence>
<dbReference type="Gene3D" id="3.20.20.150">
    <property type="entry name" value="Divalent-metal-dependent TIM barrel enzymes"/>
    <property type="match status" value="1"/>
</dbReference>
<dbReference type="EMBL" id="CP060718">
    <property type="protein sequence ID" value="QNN67719.1"/>
    <property type="molecule type" value="Genomic_DNA"/>
</dbReference>
<dbReference type="InterPro" id="IPR004601">
    <property type="entry name" value="UvdE"/>
</dbReference>
<keyword evidence="8" id="KW-1185">Reference proteome</keyword>
<dbReference type="Pfam" id="PF03851">
    <property type="entry name" value="UvdE"/>
    <property type="match status" value="1"/>
</dbReference>
<dbReference type="InterPro" id="IPR036237">
    <property type="entry name" value="Xyl_isomerase-like_sf"/>
</dbReference>
<keyword evidence="6" id="KW-0234">DNA repair</keyword>
<evidence type="ECO:0000256" key="2">
    <source>
        <dbReference type="ARBA" id="ARBA00022759"/>
    </source>
</evidence>
<reference evidence="7 8" key="1">
    <citation type="submission" date="2020-08" db="EMBL/GenBank/DDBJ databases">
        <title>Genome sequence of Sphingomonas lutea KCTC 23642T.</title>
        <authorList>
            <person name="Hyun D.-W."/>
            <person name="Bae J.-W."/>
        </authorList>
    </citation>
    <scope>NUCLEOTIDE SEQUENCE [LARGE SCALE GENOMIC DNA]</scope>
    <source>
        <strain evidence="7 8">KCTC 23642</strain>
    </source>
</reference>
<dbReference type="RefSeq" id="WP_187538537.1">
    <property type="nucleotide sequence ID" value="NZ_BAABJT010000001.1"/>
</dbReference>
<keyword evidence="4" id="KW-0228">DNA excision</keyword>